<proteinExistence type="predicted"/>
<organism evidence="2 3">
    <name type="scientific">Arcanobacterium hippocoleae</name>
    <dbReference type="NCBI Taxonomy" id="149017"/>
    <lineage>
        <taxon>Bacteria</taxon>
        <taxon>Bacillati</taxon>
        <taxon>Actinomycetota</taxon>
        <taxon>Actinomycetes</taxon>
        <taxon>Actinomycetales</taxon>
        <taxon>Actinomycetaceae</taxon>
        <taxon>Arcanobacterium</taxon>
    </lineage>
</organism>
<evidence type="ECO:0000256" key="1">
    <source>
        <dbReference type="ARBA" id="ARBA00022801"/>
    </source>
</evidence>
<dbReference type="Proteomes" id="UP001266099">
    <property type="component" value="Unassembled WGS sequence"/>
</dbReference>
<dbReference type="RefSeq" id="WP_309957406.1">
    <property type="nucleotide sequence ID" value="NZ_CP136414.1"/>
</dbReference>
<dbReference type="InterPro" id="IPR013078">
    <property type="entry name" value="His_Pase_superF_clade-1"/>
</dbReference>
<evidence type="ECO:0000313" key="3">
    <source>
        <dbReference type="Proteomes" id="UP001266099"/>
    </source>
</evidence>
<dbReference type="SUPFAM" id="SSF53254">
    <property type="entry name" value="Phosphoglycerate mutase-like"/>
    <property type="match status" value="1"/>
</dbReference>
<keyword evidence="3" id="KW-1185">Reference proteome</keyword>
<dbReference type="GO" id="GO:0004619">
    <property type="term" value="F:phosphoglycerate mutase activity"/>
    <property type="evidence" value="ECO:0007669"/>
    <property type="project" value="UniProtKB-EC"/>
</dbReference>
<accession>A0ABU1T429</accession>
<dbReference type="SMART" id="SM00855">
    <property type="entry name" value="PGAM"/>
    <property type="match status" value="1"/>
</dbReference>
<dbReference type="InterPro" id="IPR051695">
    <property type="entry name" value="Phosphoglycerate_Mutase"/>
</dbReference>
<reference evidence="2 3" key="1">
    <citation type="submission" date="2023-07" db="EMBL/GenBank/DDBJ databases">
        <title>Sequencing the genomes of 1000 actinobacteria strains.</title>
        <authorList>
            <person name="Klenk H.-P."/>
        </authorList>
    </citation>
    <scope>NUCLEOTIDE SEQUENCE [LARGE SCALE GENOMIC DNA]</scope>
    <source>
        <strain evidence="2 3">DSM 15539</strain>
    </source>
</reference>
<comment type="caution">
    <text evidence="2">The sequence shown here is derived from an EMBL/GenBank/DDBJ whole genome shotgun (WGS) entry which is preliminary data.</text>
</comment>
<dbReference type="PANTHER" id="PTHR46517">
    <property type="entry name" value="FRUCTOSE-2,6-BISPHOSPHATASE TIGAR"/>
    <property type="match status" value="1"/>
</dbReference>
<dbReference type="InterPro" id="IPR029033">
    <property type="entry name" value="His_PPase_superfam"/>
</dbReference>
<evidence type="ECO:0000313" key="2">
    <source>
        <dbReference type="EMBL" id="MDR6940146.1"/>
    </source>
</evidence>
<protein>
    <submittedName>
        <fullName evidence="2">Phosphoglycerate mutase</fullName>
        <ecNumber evidence="2">5.4.2.12</ecNumber>
    </submittedName>
</protein>
<sequence length="215" mass="24075">MPAKQIVFWRHGQTAQNLAGRIQGSTDNPLNDTGLAQAQHVAPHLQNLGITKVYCSDLIRARQTAQAFLDLTQLQLQIDPRLRERSYGLWEGLTAAEISASWPSEYQYWRNGNTPVSVGVEERLTVARRVTKCVEDALAASSDDDVILFVAHGGSIVNGIMGLLGMNPDQWTGLHGLDNCHWALLEARPLQNPRWRLCSYNRTVSDTDSLSHFWR</sequence>
<keyword evidence="1" id="KW-0378">Hydrolase</keyword>
<dbReference type="PANTHER" id="PTHR46517:SF1">
    <property type="entry name" value="FRUCTOSE-2,6-BISPHOSPHATASE TIGAR"/>
    <property type="match status" value="1"/>
</dbReference>
<gene>
    <name evidence="2" type="ORF">J2S36_001689</name>
</gene>
<dbReference type="CDD" id="cd07067">
    <property type="entry name" value="HP_PGM_like"/>
    <property type="match status" value="1"/>
</dbReference>
<keyword evidence="2" id="KW-0413">Isomerase</keyword>
<dbReference type="Pfam" id="PF00300">
    <property type="entry name" value="His_Phos_1"/>
    <property type="match status" value="1"/>
</dbReference>
<dbReference type="EMBL" id="JAVDUJ010000001">
    <property type="protein sequence ID" value="MDR6940146.1"/>
    <property type="molecule type" value="Genomic_DNA"/>
</dbReference>
<name>A0ABU1T429_9ACTO</name>
<dbReference type="Gene3D" id="3.40.50.1240">
    <property type="entry name" value="Phosphoglycerate mutase-like"/>
    <property type="match status" value="1"/>
</dbReference>
<dbReference type="EC" id="5.4.2.12" evidence="2"/>